<dbReference type="InterPro" id="IPR002716">
    <property type="entry name" value="PIN_dom"/>
</dbReference>
<organism evidence="6 7">
    <name type="scientific">Actinomyces denticolens</name>
    <dbReference type="NCBI Taxonomy" id="52767"/>
    <lineage>
        <taxon>Bacteria</taxon>
        <taxon>Bacillati</taxon>
        <taxon>Actinomycetota</taxon>
        <taxon>Actinomycetes</taxon>
        <taxon>Actinomycetales</taxon>
        <taxon>Actinomycetaceae</taxon>
        <taxon>Actinomyces</taxon>
    </lineage>
</organism>
<dbReference type="CDD" id="cd09872">
    <property type="entry name" value="PIN_Sll0205-like"/>
    <property type="match status" value="1"/>
</dbReference>
<name>A0ABY1I5Q0_9ACTO</name>
<dbReference type="EMBL" id="FQYL01000003">
    <property type="protein sequence ID" value="SHI63742.1"/>
    <property type="molecule type" value="Genomic_DNA"/>
</dbReference>
<dbReference type="PANTHER" id="PTHR36173:SF2">
    <property type="entry name" value="RIBONUCLEASE VAPC16"/>
    <property type="match status" value="1"/>
</dbReference>
<dbReference type="Proteomes" id="UP000184390">
    <property type="component" value="Unassembled WGS sequence"/>
</dbReference>
<evidence type="ECO:0000256" key="4">
    <source>
        <dbReference type="ARBA" id="ARBA00022842"/>
    </source>
</evidence>
<evidence type="ECO:0000256" key="3">
    <source>
        <dbReference type="ARBA" id="ARBA00022801"/>
    </source>
</evidence>
<proteinExistence type="predicted"/>
<keyword evidence="4" id="KW-0460">Magnesium</keyword>
<evidence type="ECO:0000256" key="1">
    <source>
        <dbReference type="ARBA" id="ARBA00022722"/>
    </source>
</evidence>
<accession>A0ABY1I5Q0</accession>
<dbReference type="InterPro" id="IPR029060">
    <property type="entry name" value="PIN-like_dom_sf"/>
</dbReference>
<dbReference type="Gene3D" id="3.40.50.1010">
    <property type="entry name" value="5'-nuclease"/>
    <property type="match status" value="1"/>
</dbReference>
<evidence type="ECO:0000313" key="7">
    <source>
        <dbReference type="Proteomes" id="UP000184390"/>
    </source>
</evidence>
<dbReference type="InterPro" id="IPR041705">
    <property type="entry name" value="PIN_Sll0205"/>
</dbReference>
<keyword evidence="2" id="KW-0479">Metal-binding</keyword>
<comment type="caution">
    <text evidence="6">The sequence shown here is derived from an EMBL/GenBank/DDBJ whole genome shotgun (WGS) entry which is preliminary data.</text>
</comment>
<evidence type="ECO:0000259" key="5">
    <source>
        <dbReference type="Pfam" id="PF01850"/>
    </source>
</evidence>
<feature type="domain" description="PIN" evidence="5">
    <location>
        <begin position="5"/>
        <end position="122"/>
    </location>
</feature>
<reference evidence="6 7" key="1">
    <citation type="submission" date="2016-11" db="EMBL/GenBank/DDBJ databases">
        <authorList>
            <person name="Varghese N."/>
            <person name="Submissions S."/>
        </authorList>
    </citation>
    <scope>NUCLEOTIDE SEQUENCE [LARGE SCALE GENOMIC DNA]</scope>
    <source>
        <strain evidence="6 7">PA</strain>
    </source>
</reference>
<keyword evidence="7" id="KW-1185">Reference proteome</keyword>
<keyword evidence="3" id="KW-0378">Hydrolase</keyword>
<dbReference type="Pfam" id="PF01850">
    <property type="entry name" value="PIN"/>
    <property type="match status" value="1"/>
</dbReference>
<sequence length="131" mass="14658">MGVTYLLDTHVLLWLIGQPSQIPEHVVARLEDLGNSLPVSAVSALEIAQKTRRGKFDSGDLVSAWDRRIASIGADHLEITRRHALHAGMMDWEHRDPFDRLLVAQSELEGAVLVTADRKITSRDGLRLLSW</sequence>
<keyword evidence="1" id="KW-0540">Nuclease</keyword>
<dbReference type="RefSeq" id="WP_073451924.1">
    <property type="nucleotide sequence ID" value="NZ_FQYL01000003.1"/>
</dbReference>
<dbReference type="PANTHER" id="PTHR36173">
    <property type="entry name" value="RIBONUCLEASE VAPC16-RELATED"/>
    <property type="match status" value="1"/>
</dbReference>
<dbReference type="SUPFAM" id="SSF88723">
    <property type="entry name" value="PIN domain-like"/>
    <property type="match status" value="1"/>
</dbReference>
<dbReference type="InterPro" id="IPR052919">
    <property type="entry name" value="TA_system_RNase"/>
</dbReference>
<gene>
    <name evidence="6" type="ORF">SAMN05216246_103206</name>
</gene>
<evidence type="ECO:0000313" key="6">
    <source>
        <dbReference type="EMBL" id="SHI63742.1"/>
    </source>
</evidence>
<protein>
    <submittedName>
        <fullName evidence="6">PIN domain nuclease, a component of toxin-antitoxin system (PIN domain)</fullName>
    </submittedName>
</protein>
<evidence type="ECO:0000256" key="2">
    <source>
        <dbReference type="ARBA" id="ARBA00022723"/>
    </source>
</evidence>